<organism evidence="1 2">
    <name type="scientific">Cannabis sativa</name>
    <name type="common">Hemp</name>
    <name type="synonym">Marijuana</name>
    <dbReference type="NCBI Taxonomy" id="3483"/>
    <lineage>
        <taxon>Eukaryota</taxon>
        <taxon>Viridiplantae</taxon>
        <taxon>Streptophyta</taxon>
        <taxon>Embryophyta</taxon>
        <taxon>Tracheophyta</taxon>
        <taxon>Spermatophyta</taxon>
        <taxon>Magnoliopsida</taxon>
        <taxon>eudicotyledons</taxon>
        <taxon>Gunneridae</taxon>
        <taxon>Pentapetalae</taxon>
        <taxon>rosids</taxon>
        <taxon>fabids</taxon>
        <taxon>Rosales</taxon>
        <taxon>Cannabaceae</taxon>
        <taxon>Cannabis</taxon>
    </lineage>
</organism>
<dbReference type="EnsemblPlants" id="evm.model.10.828">
    <property type="protein sequence ID" value="cds.evm.model.10.828"/>
    <property type="gene ID" value="evm.TU.10.828"/>
</dbReference>
<evidence type="ECO:0008006" key="3">
    <source>
        <dbReference type="Google" id="ProtNLM"/>
    </source>
</evidence>
<proteinExistence type="predicted"/>
<dbReference type="Gramene" id="evm.model.10.828">
    <property type="protein sequence ID" value="cds.evm.model.10.828"/>
    <property type="gene ID" value="evm.TU.10.828"/>
</dbReference>
<sequence length="189" mass="21147">MAIVRFEVDTFNSSNDFSLWRIKMKAFLVHQGIYEALDDEAMKLIKDSKNKLEIGTKAHSAILLSLGGEVLREVSNKDKAIILLSSLPKMYEHFVDIIVYGKDTLTMTEVKTALNSNEIQKNGDEKEETNGEGLLTIKGKFPRGNTGKIRTQIATNVTIQDLILETPQESQALMSCKKAMLLLEERGSL</sequence>
<dbReference type="Pfam" id="PF14223">
    <property type="entry name" value="Retrotran_gag_2"/>
    <property type="match status" value="1"/>
</dbReference>
<dbReference type="EMBL" id="UZAU01000813">
    <property type="status" value="NOT_ANNOTATED_CDS"/>
    <property type="molecule type" value="Genomic_DNA"/>
</dbReference>
<reference evidence="1" key="1">
    <citation type="submission" date="2021-03" db="UniProtKB">
        <authorList>
            <consortium name="EnsemblPlants"/>
        </authorList>
    </citation>
    <scope>IDENTIFICATION</scope>
</reference>
<evidence type="ECO:0000313" key="2">
    <source>
        <dbReference type="Proteomes" id="UP000596661"/>
    </source>
</evidence>
<accession>A0A803QQI9</accession>
<dbReference type="AlphaFoldDB" id="A0A803QQI9"/>
<protein>
    <recommendedName>
        <fullName evidence="3">Retrovirus-related Pol polyprotein from transposon TNT 1-94</fullName>
    </recommendedName>
</protein>
<name>A0A803QQI9_CANSA</name>
<dbReference type="OMA" id="IKKEDHA"/>
<evidence type="ECO:0000313" key="1">
    <source>
        <dbReference type="EnsemblPlants" id="cds.evm.model.10.828"/>
    </source>
</evidence>
<keyword evidence="2" id="KW-1185">Reference proteome</keyword>
<dbReference type="Proteomes" id="UP000596661">
    <property type="component" value="Unassembled WGS sequence"/>
</dbReference>